<dbReference type="EMBL" id="PEDF01000150">
    <property type="protein sequence ID" value="RFZ36370.1"/>
    <property type="molecule type" value="Genomic_DNA"/>
</dbReference>
<proteinExistence type="predicted"/>
<dbReference type="Proteomes" id="UP000257451">
    <property type="component" value="Unassembled WGS sequence"/>
</dbReference>
<comment type="caution">
    <text evidence="1">The sequence shown here is derived from an EMBL/GenBank/DDBJ whole genome shotgun (WGS) entry which is preliminary data.</text>
</comment>
<evidence type="ECO:0000313" key="1">
    <source>
        <dbReference type="EMBL" id="RFZ36370.1"/>
    </source>
</evidence>
<protein>
    <submittedName>
        <fullName evidence="1">Uncharacterized protein</fullName>
    </submittedName>
</protein>
<dbReference type="AlphaFoldDB" id="A0A3E2MRY2"/>
<organism evidence="1 2">
    <name type="scientific">Mycobacterium marinum</name>
    <dbReference type="NCBI Taxonomy" id="1781"/>
    <lineage>
        <taxon>Bacteria</taxon>
        <taxon>Bacillati</taxon>
        <taxon>Actinomycetota</taxon>
        <taxon>Actinomycetes</taxon>
        <taxon>Mycobacteriales</taxon>
        <taxon>Mycobacteriaceae</taxon>
        <taxon>Mycobacterium</taxon>
        <taxon>Mycobacterium ulcerans group</taxon>
    </lineage>
</organism>
<evidence type="ECO:0000313" key="2">
    <source>
        <dbReference type="Proteomes" id="UP000257451"/>
    </source>
</evidence>
<accession>A0A3E2MRY2</accession>
<dbReference type="RefSeq" id="WP_166436486.1">
    <property type="nucleotide sequence ID" value="NZ_BQLC01000130.1"/>
</dbReference>
<name>A0A3E2MRY2_MYCMR</name>
<sequence>MAPALPAGKVAPAEIASVIAVDTINIRTSLRISPTVYVRLICPPELGY</sequence>
<gene>
    <name evidence="1" type="ORF">DAVIS_04096</name>
</gene>
<reference evidence="1 2" key="1">
    <citation type="journal article" date="2018" name="Sci. Rep.">
        <title>Extensive genomic diversity among Mycobacterium marinum strains revealed by whole genome sequencing.</title>
        <authorList>
            <person name="Das S."/>
            <person name="Pettersson B.M."/>
            <person name="Behra P.R."/>
            <person name="Mallick A."/>
            <person name="Cheramie M."/>
            <person name="Ramesh M."/>
            <person name="Shirreff L."/>
            <person name="DuCote T."/>
            <person name="Dasgupta S."/>
            <person name="Ennis D.G."/>
            <person name="Kirsebom L.A."/>
        </authorList>
    </citation>
    <scope>NUCLEOTIDE SEQUENCE [LARGE SCALE GENOMIC DNA]</scope>
    <source>
        <strain evidence="1 2">Davis1</strain>
    </source>
</reference>